<comment type="caution">
    <text evidence="6">The sequence shown here is derived from an EMBL/GenBank/DDBJ whole genome shotgun (WGS) entry which is preliminary data.</text>
</comment>
<feature type="domain" description="HTH tetR-type" evidence="4">
    <location>
        <begin position="17"/>
        <end position="59"/>
    </location>
</feature>
<keyword evidence="7" id="KW-1185">Reference proteome</keyword>
<dbReference type="Pfam" id="PF00440">
    <property type="entry name" value="TetR_N"/>
    <property type="match status" value="1"/>
</dbReference>
<dbReference type="InterPro" id="IPR036271">
    <property type="entry name" value="Tet_transcr_reg_TetR-rel_C_sf"/>
</dbReference>
<keyword evidence="2" id="KW-0238">DNA-binding</keyword>
<evidence type="ECO:0000313" key="6">
    <source>
        <dbReference type="EMBL" id="GAA5135884.1"/>
    </source>
</evidence>
<keyword evidence="3" id="KW-0804">Transcription</keyword>
<dbReference type="InterPro" id="IPR001647">
    <property type="entry name" value="HTH_TetR"/>
</dbReference>
<proteinExistence type="predicted"/>
<name>A0ABP9P314_9PSEU</name>
<evidence type="ECO:0000313" key="7">
    <source>
        <dbReference type="Proteomes" id="UP001500804"/>
    </source>
</evidence>
<evidence type="ECO:0000259" key="5">
    <source>
        <dbReference type="Pfam" id="PF21993"/>
    </source>
</evidence>
<dbReference type="Proteomes" id="UP001500804">
    <property type="component" value="Unassembled WGS sequence"/>
</dbReference>
<dbReference type="PANTHER" id="PTHR47506:SF1">
    <property type="entry name" value="HTH-TYPE TRANSCRIPTIONAL REGULATOR YJDC"/>
    <property type="match status" value="1"/>
</dbReference>
<evidence type="ECO:0000256" key="2">
    <source>
        <dbReference type="ARBA" id="ARBA00023125"/>
    </source>
</evidence>
<feature type="domain" description="Transcriptional regulator LmrA/YxaF-like C-terminal" evidence="5">
    <location>
        <begin position="104"/>
        <end position="176"/>
    </location>
</feature>
<reference evidence="7" key="1">
    <citation type="journal article" date="2019" name="Int. J. Syst. Evol. Microbiol.">
        <title>The Global Catalogue of Microorganisms (GCM) 10K type strain sequencing project: providing services to taxonomists for standard genome sequencing and annotation.</title>
        <authorList>
            <consortium name="The Broad Institute Genomics Platform"/>
            <consortium name="The Broad Institute Genome Sequencing Center for Infectious Disease"/>
            <person name="Wu L."/>
            <person name="Ma J."/>
        </authorList>
    </citation>
    <scope>NUCLEOTIDE SEQUENCE [LARGE SCALE GENOMIC DNA]</scope>
    <source>
        <strain evidence="7">JCM 18302</strain>
    </source>
</reference>
<accession>A0ABP9P314</accession>
<evidence type="ECO:0000259" key="4">
    <source>
        <dbReference type="Pfam" id="PF00440"/>
    </source>
</evidence>
<evidence type="ECO:0000256" key="1">
    <source>
        <dbReference type="ARBA" id="ARBA00023015"/>
    </source>
</evidence>
<dbReference type="InterPro" id="IPR054156">
    <property type="entry name" value="YxaF_TetR_C"/>
</dbReference>
<dbReference type="EMBL" id="BAABJO010000033">
    <property type="protein sequence ID" value="GAA5135884.1"/>
    <property type="molecule type" value="Genomic_DNA"/>
</dbReference>
<dbReference type="Gene3D" id="1.10.357.10">
    <property type="entry name" value="Tetracycline Repressor, domain 2"/>
    <property type="match status" value="1"/>
</dbReference>
<dbReference type="SUPFAM" id="SSF48498">
    <property type="entry name" value="Tetracyclin repressor-like, C-terminal domain"/>
    <property type="match status" value="1"/>
</dbReference>
<protein>
    <submittedName>
        <fullName evidence="6">TetR/AcrR family transcriptional regulator</fullName>
    </submittedName>
</protein>
<organism evidence="6 7">
    <name type="scientific">Pseudonocardia adelaidensis</name>
    <dbReference type="NCBI Taxonomy" id="648754"/>
    <lineage>
        <taxon>Bacteria</taxon>
        <taxon>Bacillati</taxon>
        <taxon>Actinomycetota</taxon>
        <taxon>Actinomycetes</taxon>
        <taxon>Pseudonocardiales</taxon>
        <taxon>Pseudonocardiaceae</taxon>
        <taxon>Pseudonocardia</taxon>
    </lineage>
</organism>
<gene>
    <name evidence="6" type="ORF">GCM10023320_66080</name>
</gene>
<dbReference type="RefSeq" id="WP_345610564.1">
    <property type="nucleotide sequence ID" value="NZ_BAABJO010000033.1"/>
</dbReference>
<dbReference type="Pfam" id="PF21993">
    <property type="entry name" value="TetR_C_13_2"/>
    <property type="match status" value="1"/>
</dbReference>
<keyword evidence="1" id="KW-0805">Transcription regulation</keyword>
<evidence type="ECO:0000256" key="3">
    <source>
        <dbReference type="ARBA" id="ARBA00023163"/>
    </source>
</evidence>
<sequence length="195" mass="20522">MPRPQTVPDDELFDRLAEVFRVAGFEGASLGALADGARLQRASLYHRFPDGKVQMAEAVMGRVRERFTRALEPMTSDPDVTAGVVESGRRISAIYADGTLPCVLDTLTLSGAPESVRASAAEITAAWIDAMAAAGGRGGASPDAARAAAEDAFVRIEGSLVLARLRGDPTAFRRAITELPQMLLGGPQALSTKPS</sequence>
<dbReference type="PANTHER" id="PTHR47506">
    <property type="entry name" value="TRANSCRIPTIONAL REGULATORY PROTEIN"/>
    <property type="match status" value="1"/>
</dbReference>
<dbReference type="SUPFAM" id="SSF46689">
    <property type="entry name" value="Homeodomain-like"/>
    <property type="match status" value="1"/>
</dbReference>
<dbReference type="InterPro" id="IPR009057">
    <property type="entry name" value="Homeodomain-like_sf"/>
</dbReference>